<reference evidence="3" key="1">
    <citation type="submission" date="2009-09" db="EMBL/GenBank/DDBJ databases">
        <title>The complete chromosome of Sebaldella termitidis ATCC 33386.</title>
        <authorList>
            <consortium name="US DOE Joint Genome Institute (JGI-PGF)"/>
            <person name="Lucas S."/>
            <person name="Copeland A."/>
            <person name="Lapidus A."/>
            <person name="Glavina del Rio T."/>
            <person name="Dalin E."/>
            <person name="Tice H."/>
            <person name="Bruce D."/>
            <person name="Goodwin L."/>
            <person name="Pitluck S."/>
            <person name="Kyrpides N."/>
            <person name="Mavromatis K."/>
            <person name="Ivanova N."/>
            <person name="Mikhailova N."/>
            <person name="Sims D."/>
            <person name="Meincke L."/>
            <person name="Brettin T."/>
            <person name="Detter J.C."/>
            <person name="Han C."/>
            <person name="Larimer F."/>
            <person name="Land M."/>
            <person name="Hauser L."/>
            <person name="Markowitz V."/>
            <person name="Cheng J.F."/>
            <person name="Hugenholtz P."/>
            <person name="Woyke T."/>
            <person name="Wu D."/>
            <person name="Eisen J.A."/>
        </authorList>
    </citation>
    <scope>NUCLEOTIDE SEQUENCE [LARGE SCALE GENOMIC DNA]</scope>
    <source>
        <strain evidence="3">ATCC 33386 / NCTC 11300</strain>
    </source>
</reference>
<protein>
    <recommendedName>
        <fullName evidence="4">Prepilin-type N-terminal cleavage/methylation domain-containing protein</fullName>
    </recommendedName>
</protein>
<dbReference type="KEGG" id="str:Sterm_0245"/>
<dbReference type="HOGENOM" id="CLU_155825_0_0_0"/>
<dbReference type="AlphaFoldDB" id="D1AKW4"/>
<dbReference type="EMBL" id="CP001739">
    <property type="protein sequence ID" value="ACZ07130.1"/>
    <property type="molecule type" value="Genomic_DNA"/>
</dbReference>
<dbReference type="InterPro" id="IPR045584">
    <property type="entry name" value="Pilin-like"/>
</dbReference>
<keyword evidence="1" id="KW-0812">Transmembrane</keyword>
<reference evidence="2 3" key="2">
    <citation type="journal article" date="2010" name="Stand. Genomic Sci.">
        <title>Complete genome sequence of Sebaldella termitidis type strain (NCTC 11300).</title>
        <authorList>
            <person name="Harmon-Smith M."/>
            <person name="Celia L."/>
            <person name="Chertkov O."/>
            <person name="Lapidus A."/>
            <person name="Copeland A."/>
            <person name="Glavina Del Rio T."/>
            <person name="Nolan M."/>
            <person name="Lucas S."/>
            <person name="Tice H."/>
            <person name="Cheng J.F."/>
            <person name="Han C."/>
            <person name="Detter J.C."/>
            <person name="Bruce D."/>
            <person name="Goodwin L."/>
            <person name="Pitluck S."/>
            <person name="Pati A."/>
            <person name="Liolios K."/>
            <person name="Ivanova N."/>
            <person name="Mavromatis K."/>
            <person name="Mikhailova N."/>
            <person name="Chen A."/>
            <person name="Palaniappan K."/>
            <person name="Land M."/>
            <person name="Hauser L."/>
            <person name="Chang Y.J."/>
            <person name="Jeffries C.D."/>
            <person name="Brettin T."/>
            <person name="Goker M."/>
            <person name="Beck B."/>
            <person name="Bristow J."/>
            <person name="Eisen J.A."/>
            <person name="Markowitz V."/>
            <person name="Hugenholtz P."/>
            <person name="Kyrpides N.C."/>
            <person name="Klenk H.P."/>
            <person name="Chen F."/>
        </authorList>
    </citation>
    <scope>NUCLEOTIDE SEQUENCE [LARGE SCALE GENOMIC DNA]</scope>
    <source>
        <strain evidence="3">ATCC 33386 / NCTC 11300</strain>
    </source>
</reference>
<dbReference type="NCBIfam" id="TIGR02532">
    <property type="entry name" value="IV_pilin_GFxxxE"/>
    <property type="match status" value="1"/>
</dbReference>
<dbReference type="eggNOG" id="ENOG5033MB7">
    <property type="taxonomic scope" value="Bacteria"/>
</dbReference>
<dbReference type="SUPFAM" id="SSF54523">
    <property type="entry name" value="Pili subunits"/>
    <property type="match status" value="1"/>
</dbReference>
<dbReference type="Gene3D" id="3.30.700.10">
    <property type="entry name" value="Glycoprotein, Type 4 Pilin"/>
    <property type="match status" value="1"/>
</dbReference>
<keyword evidence="3" id="KW-1185">Reference proteome</keyword>
<accession>D1AKW4</accession>
<organism evidence="2 3">
    <name type="scientific">Sebaldella termitidis (strain ATCC 33386 / NCTC 11300)</name>
    <dbReference type="NCBI Taxonomy" id="526218"/>
    <lineage>
        <taxon>Bacteria</taxon>
        <taxon>Fusobacteriati</taxon>
        <taxon>Fusobacteriota</taxon>
        <taxon>Fusobacteriia</taxon>
        <taxon>Fusobacteriales</taxon>
        <taxon>Leptotrichiaceae</taxon>
        <taxon>Sebaldella</taxon>
    </lineage>
</organism>
<feature type="transmembrane region" description="Helical" evidence="1">
    <location>
        <begin position="6"/>
        <end position="25"/>
    </location>
</feature>
<proteinExistence type="predicted"/>
<dbReference type="InterPro" id="IPR012902">
    <property type="entry name" value="N_methyl_site"/>
</dbReference>
<dbReference type="Proteomes" id="UP000000845">
    <property type="component" value="Chromosome"/>
</dbReference>
<sequence>MKKGFTLVEVILVLAIISIIATIAIPQVNKYLDKANKSKILGAISDLNNSSLSWSIENNGSIPDDIQKVFQEHGDIEKLNINLKTDTSFELGNIKGKFFLDDGEISAKIDSDSRSFKDETLVAK</sequence>
<evidence type="ECO:0000256" key="1">
    <source>
        <dbReference type="SAM" id="Phobius"/>
    </source>
</evidence>
<name>D1AKW4_SEBTE</name>
<keyword evidence="1" id="KW-0472">Membrane</keyword>
<evidence type="ECO:0008006" key="4">
    <source>
        <dbReference type="Google" id="ProtNLM"/>
    </source>
</evidence>
<dbReference type="STRING" id="526218.Sterm_0245"/>
<dbReference type="RefSeq" id="WP_012859729.1">
    <property type="nucleotide sequence ID" value="NC_013517.1"/>
</dbReference>
<dbReference type="PROSITE" id="PS00409">
    <property type="entry name" value="PROKAR_NTER_METHYL"/>
    <property type="match status" value="1"/>
</dbReference>
<keyword evidence="1" id="KW-1133">Transmembrane helix</keyword>
<evidence type="ECO:0000313" key="3">
    <source>
        <dbReference type="Proteomes" id="UP000000845"/>
    </source>
</evidence>
<gene>
    <name evidence="2" type="ordered locus">Sterm_0245</name>
</gene>
<dbReference type="Pfam" id="PF07963">
    <property type="entry name" value="N_methyl"/>
    <property type="match status" value="1"/>
</dbReference>
<evidence type="ECO:0000313" key="2">
    <source>
        <dbReference type="EMBL" id="ACZ07130.1"/>
    </source>
</evidence>